<evidence type="ECO:0000313" key="2">
    <source>
        <dbReference type="EMBL" id="MFC6322542.1"/>
    </source>
</evidence>
<dbReference type="Proteomes" id="UP001596186">
    <property type="component" value="Unassembled WGS sequence"/>
</dbReference>
<reference evidence="3" key="1">
    <citation type="journal article" date="2019" name="Int. J. Syst. Evol. Microbiol.">
        <title>The Global Catalogue of Microorganisms (GCM) 10K type strain sequencing project: providing services to taxonomists for standard genome sequencing and annotation.</title>
        <authorList>
            <consortium name="The Broad Institute Genomics Platform"/>
            <consortium name="The Broad Institute Genome Sequencing Center for Infectious Disease"/>
            <person name="Wu L."/>
            <person name="Ma J."/>
        </authorList>
    </citation>
    <scope>NUCLEOTIDE SEQUENCE [LARGE SCALE GENOMIC DNA]</scope>
    <source>
        <strain evidence="3">CCM 8895</strain>
    </source>
</reference>
<evidence type="ECO:0000313" key="3">
    <source>
        <dbReference type="Proteomes" id="UP001596186"/>
    </source>
</evidence>
<dbReference type="EMBL" id="JBHSSN010000004">
    <property type="protein sequence ID" value="MFC6322542.1"/>
    <property type="molecule type" value="Genomic_DNA"/>
</dbReference>
<dbReference type="RefSeq" id="WP_125593833.1">
    <property type="nucleotide sequence ID" value="NZ_JBHSSN010000004.1"/>
</dbReference>
<gene>
    <name evidence="2" type="ORF">ACFP1F_02020</name>
</gene>
<proteinExistence type="predicted"/>
<sequence length="144" mass="16237">MNLQEISDKLEIQELIDNLSISSDELNPEKQVADFTDDATFRVINEGQKVAEITGKDAIYKAFSDTGITFKSVYHLNGQSVIKLSGNSASSITYNQVTWTGIQDDKETGMIQNAKYLCKFKKINGLWKIQELENNFILNLPLNK</sequence>
<protein>
    <submittedName>
        <fullName evidence="2">Nuclear transport factor 2 family protein</fullName>
    </submittedName>
</protein>
<dbReference type="Pfam" id="PF13577">
    <property type="entry name" value="SnoaL_4"/>
    <property type="match status" value="1"/>
</dbReference>
<feature type="domain" description="SnoaL-like" evidence="1">
    <location>
        <begin position="4"/>
        <end position="132"/>
    </location>
</feature>
<dbReference type="InterPro" id="IPR032710">
    <property type="entry name" value="NTF2-like_dom_sf"/>
</dbReference>
<evidence type="ECO:0000259" key="1">
    <source>
        <dbReference type="Pfam" id="PF13577"/>
    </source>
</evidence>
<dbReference type="SUPFAM" id="SSF54427">
    <property type="entry name" value="NTF2-like"/>
    <property type="match status" value="1"/>
</dbReference>
<comment type="caution">
    <text evidence="2">The sequence shown here is derived from an EMBL/GenBank/DDBJ whole genome shotgun (WGS) entry which is preliminary data.</text>
</comment>
<dbReference type="Gene3D" id="3.10.450.50">
    <property type="match status" value="1"/>
</dbReference>
<organism evidence="2 3">
    <name type="scientific">Companilactobacillus baiquanensis</name>
    <dbReference type="NCBI Taxonomy" id="2486005"/>
    <lineage>
        <taxon>Bacteria</taxon>
        <taxon>Bacillati</taxon>
        <taxon>Bacillota</taxon>
        <taxon>Bacilli</taxon>
        <taxon>Lactobacillales</taxon>
        <taxon>Lactobacillaceae</taxon>
        <taxon>Companilactobacillus</taxon>
    </lineage>
</organism>
<keyword evidence="3" id="KW-1185">Reference proteome</keyword>
<accession>A0ABW1UUX4</accession>
<name>A0ABW1UUX4_9LACO</name>
<dbReference type="InterPro" id="IPR037401">
    <property type="entry name" value="SnoaL-like"/>
</dbReference>